<accession>A0AAD4N7K3</accession>
<organism evidence="2 3">
    <name type="scientific">Ditylenchus destructor</name>
    <dbReference type="NCBI Taxonomy" id="166010"/>
    <lineage>
        <taxon>Eukaryota</taxon>
        <taxon>Metazoa</taxon>
        <taxon>Ecdysozoa</taxon>
        <taxon>Nematoda</taxon>
        <taxon>Chromadorea</taxon>
        <taxon>Rhabditida</taxon>
        <taxon>Tylenchina</taxon>
        <taxon>Tylenchomorpha</taxon>
        <taxon>Sphaerularioidea</taxon>
        <taxon>Anguinidae</taxon>
        <taxon>Anguininae</taxon>
        <taxon>Ditylenchus</taxon>
    </lineage>
</organism>
<protein>
    <recommendedName>
        <fullName evidence="1">MSL3 chromodomain-like domain-containing protein</fullName>
    </recommendedName>
</protein>
<gene>
    <name evidence="2" type="ORF">DdX_06682</name>
</gene>
<dbReference type="Gene3D" id="2.30.30.140">
    <property type="match status" value="1"/>
</dbReference>
<dbReference type="InterPro" id="IPR016197">
    <property type="entry name" value="Chromo-like_dom_sf"/>
</dbReference>
<evidence type="ECO:0000259" key="1">
    <source>
        <dbReference type="Pfam" id="PF22732"/>
    </source>
</evidence>
<sequence>MEPLDITFDVADASELMDISAIDLSSSFSLMPDLDDVLQNLSMRAYRKPTMRSKSVLSICTPTTLVIVDKKRTNVTDKILDVNLGNDSLRPTCARKPKYRKLFNTSQCVQLKNRVTKLSPSVIRKISKSICTTKDLENVEEQLHASSRKTPKIDEISKMLGAIKCKRDKVATANMILNVLFSEPWQDTFNTQSIWGLQINDRILCSDSNTGIPVYYEAKIIDIDYLDQIGRSYWVHYVGWRSKWDVAISVDDALQRFLPFSEENKSRARDTRKIAEMVADVQKKCKRE</sequence>
<evidence type="ECO:0000313" key="2">
    <source>
        <dbReference type="EMBL" id="KAI1718262.1"/>
    </source>
</evidence>
<dbReference type="InterPro" id="IPR053820">
    <property type="entry name" value="MSL3_chromo-like"/>
</dbReference>
<name>A0AAD4N7K3_9BILA</name>
<proteinExistence type="predicted"/>
<dbReference type="Proteomes" id="UP001201812">
    <property type="component" value="Unassembled WGS sequence"/>
</dbReference>
<dbReference type="AlphaFoldDB" id="A0AAD4N7K3"/>
<dbReference type="SUPFAM" id="SSF54160">
    <property type="entry name" value="Chromo domain-like"/>
    <property type="match status" value="1"/>
</dbReference>
<evidence type="ECO:0000313" key="3">
    <source>
        <dbReference type="Proteomes" id="UP001201812"/>
    </source>
</evidence>
<dbReference type="EMBL" id="JAKKPZ010000008">
    <property type="protein sequence ID" value="KAI1718262.1"/>
    <property type="molecule type" value="Genomic_DNA"/>
</dbReference>
<comment type="caution">
    <text evidence="2">The sequence shown here is derived from an EMBL/GenBank/DDBJ whole genome shotgun (WGS) entry which is preliminary data.</text>
</comment>
<feature type="domain" description="MSL3 chromodomain-like" evidence="1">
    <location>
        <begin position="199"/>
        <end position="266"/>
    </location>
</feature>
<dbReference type="Pfam" id="PF22732">
    <property type="entry name" value="MSL3_chromo-like"/>
    <property type="match status" value="1"/>
</dbReference>
<keyword evidence="3" id="KW-1185">Reference proteome</keyword>
<reference evidence="2" key="1">
    <citation type="submission" date="2022-01" db="EMBL/GenBank/DDBJ databases">
        <title>Genome Sequence Resource for Two Populations of Ditylenchus destructor, the Migratory Endoparasitic Phytonematode.</title>
        <authorList>
            <person name="Zhang H."/>
            <person name="Lin R."/>
            <person name="Xie B."/>
        </authorList>
    </citation>
    <scope>NUCLEOTIDE SEQUENCE</scope>
    <source>
        <strain evidence="2">BazhouSP</strain>
    </source>
</reference>